<feature type="compositionally biased region" description="Polar residues" evidence="5">
    <location>
        <begin position="1345"/>
        <end position="1354"/>
    </location>
</feature>
<evidence type="ECO:0000256" key="5">
    <source>
        <dbReference type="SAM" id="MobiDB-lite"/>
    </source>
</evidence>
<evidence type="ECO:0000256" key="1">
    <source>
        <dbReference type="ARBA" id="ARBA00004370"/>
    </source>
</evidence>
<feature type="transmembrane region" description="Helical" evidence="6">
    <location>
        <begin position="589"/>
        <end position="611"/>
    </location>
</feature>
<feature type="compositionally biased region" description="Basic and acidic residues" evidence="5">
    <location>
        <begin position="1186"/>
        <end position="1205"/>
    </location>
</feature>
<evidence type="ECO:0000313" key="10">
    <source>
        <dbReference type="Proteomes" id="UP001172684"/>
    </source>
</evidence>
<feature type="region of interest" description="Disordered" evidence="5">
    <location>
        <begin position="460"/>
        <end position="484"/>
    </location>
</feature>
<proteinExistence type="predicted"/>
<dbReference type="Gene3D" id="1.10.238.10">
    <property type="entry name" value="EF-hand"/>
    <property type="match status" value="1"/>
</dbReference>
<dbReference type="SUPFAM" id="SSF50182">
    <property type="entry name" value="Sm-like ribonucleoproteins"/>
    <property type="match status" value="1"/>
</dbReference>
<dbReference type="EMBL" id="JAPDRL010000009">
    <property type="protein sequence ID" value="KAJ9668058.1"/>
    <property type="molecule type" value="Genomic_DNA"/>
</dbReference>
<keyword evidence="3 6" id="KW-1133">Transmembrane helix</keyword>
<feature type="signal peptide" evidence="7">
    <location>
        <begin position="1"/>
        <end position="25"/>
    </location>
</feature>
<keyword evidence="10" id="KW-1185">Reference proteome</keyword>
<evidence type="ECO:0000256" key="4">
    <source>
        <dbReference type="ARBA" id="ARBA00023136"/>
    </source>
</evidence>
<feature type="transmembrane region" description="Helical" evidence="6">
    <location>
        <begin position="665"/>
        <end position="687"/>
    </location>
</feature>
<dbReference type="InterPro" id="IPR002048">
    <property type="entry name" value="EF_hand_dom"/>
</dbReference>
<gene>
    <name evidence="9" type="ORF">H2201_001864</name>
</gene>
<feature type="compositionally biased region" description="Low complexity" evidence="5">
    <location>
        <begin position="1386"/>
        <end position="1402"/>
    </location>
</feature>
<reference evidence="9" key="1">
    <citation type="submission" date="2022-10" db="EMBL/GenBank/DDBJ databases">
        <title>Culturing micro-colonial fungi from biological soil crusts in the Mojave desert and describing Neophaeococcomyces mojavensis, and introducing the new genera and species Taxawa tesnikishii.</title>
        <authorList>
            <person name="Kurbessoian T."/>
            <person name="Stajich J.E."/>
        </authorList>
    </citation>
    <scope>NUCLEOTIDE SEQUENCE</scope>
    <source>
        <strain evidence="9">TK_1</strain>
    </source>
</reference>
<sequence length="1402" mass="150964">MRNSVTSVIVAIGLLILSGLPSLHGGLSVVADLAVPYTTPIPGRPIFFRPYENAVDVRYQCGKSFCGRFESCCGNGCCPPGSTCWADGKGCCPNGATCIEPTVSWLPATATDCSPWIRVWASSLCCPANAPPALSAEGWGSGCFELATATAEYPNEGPALTTTATWTPTPLGSDVSFFVTAIPTFPPDTEALKITIQEVTTTVTRLPRSNEDTAASANPDDPKGQHDTTVTATVDEPCTTVTVSSIVYVTLSSHSTTTSTSSLTEVTTTIRRTVTQTVGDTTITQTFEMASSVEVAPTAISSSINATTTAAGTTDSTTTSMKTITHTVELSSAGSVKTITQTLEIPANGSVTVNPTATSSASLPSSITSQHSSTFWSNLSSTTSGSVPHNTSASVSLCFDIGRATHTPCSGTAISPGVGFNYSGAVVSNINAASRDSNINLIALLFLAIAFAAQLPGTNHPQMHMPKSPKSPSQKRFSRQGFTPLDNPAMAPNDVTIDIPLQPVVSHASTGARRVGSTSPMNPAGEQGAFAAETPVEKGGLFHRGIAGRRQKHKGEPTGHTGYDGEEDTITRMGKIYSKILNFSIVTRYFIYVLPLALAIAIPIIIGATVAKNAKIDQTPMWRFFTWIEVVWLSVWCAKIVAHFLPSAFEFFAGVVSSGTRKYALVINALQIPLSLVGWAAASLASFNGLVKRDRHWQSVINLLLSAALASACVFLAQKFLIQLISINYHRKQFNAKIKESKRNIFLLGLLYDASRSLFPAYCSEFAEEDYIINDALNISLGSSKKGSTHNRSGSATPMRLIQDVGRFGDKITSAFGGIAQEITGKKVFDPTSAHSIVVEALEKNRSCEALAKRLWMSFVVEGKNALYAEDIAEVLGAGRQAEAEECFAALDRDGNGDISLDEMVLTVTEIGRERRSIATSMHDVDQAINVLDGLLATVVFIVTVFIFIAFLNRNFVTTLATAGTALLSLSFVFAVTCQEVLGSCIFLFVKHPYDIGDRIDIKDDQMTVEHISLLFTVFRRVATGRMVQIPNIVLNGLWIENVSRSKAMREQITVAVNFDTTFEDIKALRNEMQNFVLDKDNCRDFQPDIDVEVIGIAEMNKLELRVEIRHKSNWANETVRAARRSKFMCALVLALRKIPIYGPGAGDAALGSEGKPTYSVAIAEEVAEAQRKKFADEKEAKRLFPSKKAEEDAEKKKKAEDSEAKSTGLDYLSTAREASAVEKLTQRPPAIDVARDDWGSRDENSTLGERTSTERQDLDEVRGLLRRESTRGKRKAGPEHLQPAVPGVPTIPEPPSSSPFQPQIGFQDYAQRPAVAPPPAPYQVYASAQQPQQSGYMPQQSGYASQQASTTSPVGADEYSLTPPGSQQQQGSRPPPPRAPGQGQGNAFAQPQGQAQQPWRP</sequence>
<dbReference type="PANTHER" id="PTHR31323">
    <property type="entry name" value="MECHANOSENSITIVE ION CHANNEL PROTEIN MSY2"/>
    <property type="match status" value="1"/>
</dbReference>
<evidence type="ECO:0000259" key="8">
    <source>
        <dbReference type="PROSITE" id="PS50222"/>
    </source>
</evidence>
<dbReference type="InterPro" id="IPR010920">
    <property type="entry name" value="LSM_dom_sf"/>
</dbReference>
<evidence type="ECO:0000256" key="3">
    <source>
        <dbReference type="ARBA" id="ARBA00022989"/>
    </source>
</evidence>
<feature type="transmembrane region" description="Helical" evidence="6">
    <location>
        <begin position="631"/>
        <end position="653"/>
    </location>
</feature>
<dbReference type="PROSITE" id="PS50222">
    <property type="entry name" value="EF_HAND_2"/>
    <property type="match status" value="1"/>
</dbReference>
<evidence type="ECO:0000256" key="7">
    <source>
        <dbReference type="SAM" id="SignalP"/>
    </source>
</evidence>
<feature type="compositionally biased region" description="Low complexity" evidence="5">
    <location>
        <begin position="1323"/>
        <end position="1344"/>
    </location>
</feature>
<feature type="region of interest" description="Disordered" evidence="5">
    <location>
        <begin position="205"/>
        <end position="228"/>
    </location>
</feature>
<feature type="transmembrane region" description="Helical" evidence="6">
    <location>
        <begin position="699"/>
        <end position="722"/>
    </location>
</feature>
<feature type="compositionally biased region" description="Basic and acidic residues" evidence="5">
    <location>
        <begin position="1252"/>
        <end position="1272"/>
    </location>
</feature>
<feature type="domain" description="EF-hand" evidence="8">
    <location>
        <begin position="879"/>
        <end position="914"/>
    </location>
</feature>
<feature type="compositionally biased region" description="Basic and acidic residues" evidence="5">
    <location>
        <begin position="1234"/>
        <end position="1245"/>
    </location>
</feature>
<organism evidence="9 10">
    <name type="scientific">Coniosporium apollinis</name>
    <dbReference type="NCBI Taxonomy" id="61459"/>
    <lineage>
        <taxon>Eukaryota</taxon>
        <taxon>Fungi</taxon>
        <taxon>Dikarya</taxon>
        <taxon>Ascomycota</taxon>
        <taxon>Pezizomycotina</taxon>
        <taxon>Dothideomycetes</taxon>
        <taxon>Dothideomycetes incertae sedis</taxon>
        <taxon>Coniosporium</taxon>
    </lineage>
</organism>
<evidence type="ECO:0000256" key="2">
    <source>
        <dbReference type="ARBA" id="ARBA00022692"/>
    </source>
</evidence>
<feature type="compositionally biased region" description="Low complexity" evidence="5">
    <location>
        <begin position="1364"/>
        <end position="1373"/>
    </location>
</feature>
<dbReference type="Gene3D" id="2.30.30.60">
    <property type="match status" value="1"/>
</dbReference>
<evidence type="ECO:0000313" key="9">
    <source>
        <dbReference type="EMBL" id="KAJ9668058.1"/>
    </source>
</evidence>
<dbReference type="SMART" id="SM00054">
    <property type="entry name" value="EFh"/>
    <property type="match status" value="1"/>
</dbReference>
<feature type="region of interest" description="Disordered" evidence="5">
    <location>
        <begin position="1186"/>
        <end position="1402"/>
    </location>
</feature>
<evidence type="ECO:0000256" key="6">
    <source>
        <dbReference type="SAM" id="Phobius"/>
    </source>
</evidence>
<keyword evidence="4 6" id="KW-0472">Membrane</keyword>
<name>A0ABQ9P1Z7_9PEZI</name>
<dbReference type="InterPro" id="IPR006685">
    <property type="entry name" value="MscS_channel_2nd"/>
</dbReference>
<keyword evidence="2 6" id="KW-0812">Transmembrane</keyword>
<dbReference type="InterPro" id="IPR018247">
    <property type="entry name" value="EF_Hand_1_Ca_BS"/>
</dbReference>
<comment type="caution">
    <text evidence="9">The sequence shown here is derived from an EMBL/GenBank/DDBJ whole genome shotgun (WGS) entry which is preliminary data.</text>
</comment>
<dbReference type="InterPro" id="IPR058650">
    <property type="entry name" value="Msy1/2-like"/>
</dbReference>
<feature type="chain" id="PRO_5046381725" description="EF-hand domain-containing protein" evidence="7">
    <location>
        <begin position="26"/>
        <end position="1402"/>
    </location>
</feature>
<accession>A0ABQ9P1Z7</accession>
<dbReference type="Pfam" id="PF00924">
    <property type="entry name" value="MS_channel_2nd"/>
    <property type="match status" value="1"/>
</dbReference>
<dbReference type="PROSITE" id="PS00018">
    <property type="entry name" value="EF_HAND_1"/>
    <property type="match status" value="1"/>
</dbReference>
<feature type="transmembrane region" description="Helical" evidence="6">
    <location>
        <begin position="964"/>
        <end position="990"/>
    </location>
</feature>
<dbReference type="Pfam" id="PF25886">
    <property type="entry name" value="Msy1"/>
    <property type="match status" value="1"/>
</dbReference>
<comment type="subcellular location">
    <subcellularLocation>
        <location evidence="1">Membrane</location>
    </subcellularLocation>
</comment>
<dbReference type="InterPro" id="IPR023408">
    <property type="entry name" value="MscS_beta-dom_sf"/>
</dbReference>
<dbReference type="Proteomes" id="UP001172684">
    <property type="component" value="Unassembled WGS sequence"/>
</dbReference>
<dbReference type="PANTHER" id="PTHR31323:SF14">
    <property type="entry name" value="MECHANOSENSITIVE ION CHANNEL PROTEIN MSY2"/>
    <property type="match status" value="1"/>
</dbReference>
<feature type="transmembrane region" description="Helical" evidence="6">
    <location>
        <begin position="931"/>
        <end position="952"/>
    </location>
</feature>
<keyword evidence="7" id="KW-0732">Signal</keyword>
<protein>
    <recommendedName>
        <fullName evidence="8">EF-hand domain-containing protein</fullName>
    </recommendedName>
</protein>